<name>A0A369BKJ8_9FIRM</name>
<dbReference type="InterPro" id="IPR041657">
    <property type="entry name" value="HTH_17"/>
</dbReference>
<organism evidence="2 3">
    <name type="scientific">Anaerobacterium chartisolvens</name>
    <dbReference type="NCBI Taxonomy" id="1297424"/>
    <lineage>
        <taxon>Bacteria</taxon>
        <taxon>Bacillati</taxon>
        <taxon>Bacillota</taxon>
        <taxon>Clostridia</taxon>
        <taxon>Eubacteriales</taxon>
        <taxon>Oscillospiraceae</taxon>
        <taxon>Anaerobacterium</taxon>
    </lineage>
</organism>
<evidence type="ECO:0000313" key="2">
    <source>
        <dbReference type="EMBL" id="RCX21106.1"/>
    </source>
</evidence>
<dbReference type="EMBL" id="QPJT01000001">
    <property type="protein sequence ID" value="RCX21106.1"/>
    <property type="molecule type" value="Genomic_DNA"/>
</dbReference>
<dbReference type="Proteomes" id="UP000253034">
    <property type="component" value="Unassembled WGS sequence"/>
</dbReference>
<reference evidence="2 3" key="1">
    <citation type="submission" date="2018-07" db="EMBL/GenBank/DDBJ databases">
        <title>Genomic Encyclopedia of Type Strains, Phase IV (KMG-IV): sequencing the most valuable type-strain genomes for metagenomic binning, comparative biology and taxonomic classification.</title>
        <authorList>
            <person name="Goeker M."/>
        </authorList>
    </citation>
    <scope>NUCLEOTIDE SEQUENCE [LARGE SCALE GENOMIC DNA]</scope>
    <source>
        <strain evidence="2 3">DSM 27016</strain>
    </source>
</reference>
<dbReference type="AlphaFoldDB" id="A0A369BKJ8"/>
<evidence type="ECO:0000313" key="3">
    <source>
        <dbReference type="Proteomes" id="UP000253034"/>
    </source>
</evidence>
<sequence length="59" mass="6897">MNSEVYTVYDIMQILNISKNVAYDLVKQKGFPAIRIKSSYRIPKKGFDSWLNDRINRTG</sequence>
<feature type="domain" description="Helix-turn-helix" evidence="1">
    <location>
        <begin position="5"/>
        <end position="54"/>
    </location>
</feature>
<protein>
    <submittedName>
        <fullName evidence="2">Excisionase family DNA binding protein</fullName>
    </submittedName>
</protein>
<proteinExistence type="predicted"/>
<gene>
    <name evidence="2" type="ORF">DFR58_101316</name>
</gene>
<comment type="caution">
    <text evidence="2">The sequence shown here is derived from an EMBL/GenBank/DDBJ whole genome shotgun (WGS) entry which is preliminary data.</text>
</comment>
<evidence type="ECO:0000259" key="1">
    <source>
        <dbReference type="Pfam" id="PF12728"/>
    </source>
</evidence>
<dbReference type="RefSeq" id="WP_114296039.1">
    <property type="nucleotide sequence ID" value="NZ_QPJT01000001.1"/>
</dbReference>
<dbReference type="OrthoDB" id="9800833at2"/>
<keyword evidence="3" id="KW-1185">Reference proteome</keyword>
<accession>A0A369BKJ8</accession>
<dbReference type="Pfam" id="PF12728">
    <property type="entry name" value="HTH_17"/>
    <property type="match status" value="1"/>
</dbReference>